<accession>H8KSA9</accession>
<dbReference type="STRING" id="929556.Solca_2998"/>
<dbReference type="PANTHER" id="PTHR39181">
    <property type="entry name" value="TYROSINE-PROTEIN PHOSPHATASE YWQE"/>
    <property type="match status" value="1"/>
</dbReference>
<proteinExistence type="inferred from homology"/>
<reference evidence="5" key="1">
    <citation type="submission" date="2012-02" db="EMBL/GenBank/DDBJ databases">
        <title>The complete genome of Solitalea canadensis DSM 3403.</title>
        <authorList>
            <consortium name="US DOE Joint Genome Institute (JGI-PGF)"/>
            <person name="Lucas S."/>
            <person name="Copeland A."/>
            <person name="Lapidus A."/>
            <person name="Glavina del Rio T."/>
            <person name="Dalin E."/>
            <person name="Tice H."/>
            <person name="Bruce D."/>
            <person name="Goodwin L."/>
            <person name="Pitluck S."/>
            <person name="Peters L."/>
            <person name="Ovchinnikova G."/>
            <person name="Lu M."/>
            <person name="Kyrpides N."/>
            <person name="Mavromatis K."/>
            <person name="Ivanova N."/>
            <person name="Brettin T."/>
            <person name="Detter J.C."/>
            <person name="Han C."/>
            <person name="Larimer F."/>
            <person name="Land M."/>
            <person name="Hauser L."/>
            <person name="Markowitz V."/>
            <person name="Cheng J.-F."/>
            <person name="Hugenholtz P."/>
            <person name="Woyke T."/>
            <person name="Wu D."/>
            <person name="Spring S."/>
            <person name="Schroeder M."/>
            <person name="Kopitz M."/>
            <person name="Brambilla E."/>
            <person name="Klenk H.-P."/>
            <person name="Eisen J.A."/>
        </authorList>
    </citation>
    <scope>NUCLEOTIDE SEQUENCE</scope>
    <source>
        <strain evidence="5">DSM 3403</strain>
    </source>
</reference>
<dbReference type="InterPro" id="IPR016195">
    <property type="entry name" value="Pol/histidinol_Pase-like"/>
</dbReference>
<keyword evidence="6" id="KW-1185">Reference proteome</keyword>
<dbReference type="SUPFAM" id="SSF89550">
    <property type="entry name" value="PHP domain-like"/>
    <property type="match status" value="1"/>
</dbReference>
<evidence type="ECO:0000256" key="1">
    <source>
        <dbReference type="ARBA" id="ARBA00005750"/>
    </source>
</evidence>
<dbReference type="GO" id="GO:0004725">
    <property type="term" value="F:protein tyrosine phosphatase activity"/>
    <property type="evidence" value="ECO:0007669"/>
    <property type="project" value="UniProtKB-EC"/>
</dbReference>
<keyword evidence="3" id="KW-0378">Hydrolase</keyword>
<dbReference type="EC" id="3.1.3.48" evidence="2"/>
<gene>
    <name evidence="5" type="ordered locus">Solca_2998</name>
</gene>
<dbReference type="KEGG" id="scn:Solca_2998"/>
<protein>
    <recommendedName>
        <fullName evidence="2">protein-tyrosine-phosphatase</fullName>
        <ecNumber evidence="2">3.1.3.48</ecNumber>
    </recommendedName>
</protein>
<dbReference type="HOGENOM" id="CLU_085966_0_0_10"/>
<dbReference type="GO" id="GO:0030145">
    <property type="term" value="F:manganese ion binding"/>
    <property type="evidence" value="ECO:0007669"/>
    <property type="project" value="InterPro"/>
</dbReference>
<dbReference type="InterPro" id="IPR016667">
    <property type="entry name" value="Caps_polysacc_synth_CpsB/CapC"/>
</dbReference>
<evidence type="ECO:0000313" key="5">
    <source>
        <dbReference type="EMBL" id="AFD08017.1"/>
    </source>
</evidence>
<comment type="catalytic activity">
    <reaction evidence="4">
        <text>O-phospho-L-tyrosyl-[protein] + H2O = L-tyrosyl-[protein] + phosphate</text>
        <dbReference type="Rhea" id="RHEA:10684"/>
        <dbReference type="Rhea" id="RHEA-COMP:10136"/>
        <dbReference type="Rhea" id="RHEA-COMP:20101"/>
        <dbReference type="ChEBI" id="CHEBI:15377"/>
        <dbReference type="ChEBI" id="CHEBI:43474"/>
        <dbReference type="ChEBI" id="CHEBI:46858"/>
        <dbReference type="ChEBI" id="CHEBI:61978"/>
        <dbReference type="EC" id="3.1.3.48"/>
    </reaction>
</comment>
<dbReference type="EMBL" id="CP003349">
    <property type="protein sequence ID" value="AFD08017.1"/>
    <property type="molecule type" value="Genomic_DNA"/>
</dbReference>
<organism evidence="5 6">
    <name type="scientific">Solitalea canadensis (strain ATCC 29591 / DSM 3403 / JCM 21819 / LMG 8368 / NBRC 15130 / NCIMB 12057 / USAM 9D)</name>
    <name type="common">Flexibacter canadensis</name>
    <dbReference type="NCBI Taxonomy" id="929556"/>
    <lineage>
        <taxon>Bacteria</taxon>
        <taxon>Pseudomonadati</taxon>
        <taxon>Bacteroidota</taxon>
        <taxon>Sphingobacteriia</taxon>
        <taxon>Sphingobacteriales</taxon>
        <taxon>Sphingobacteriaceae</taxon>
        <taxon>Solitalea</taxon>
    </lineage>
</organism>
<dbReference type="OrthoDB" id="9788539at2"/>
<dbReference type="Pfam" id="PF19567">
    <property type="entry name" value="CpsB_CapC"/>
    <property type="match status" value="1"/>
</dbReference>
<dbReference type="Proteomes" id="UP000007590">
    <property type="component" value="Chromosome"/>
</dbReference>
<evidence type="ECO:0000256" key="2">
    <source>
        <dbReference type="ARBA" id="ARBA00013064"/>
    </source>
</evidence>
<evidence type="ECO:0000256" key="3">
    <source>
        <dbReference type="ARBA" id="ARBA00022801"/>
    </source>
</evidence>
<sequence>MSFGIPFSYIHRFVVNMFGLFKKKVKSETPFVFPKVDIHSHLIPGIDDGSPDMDTTISYLRALKELGYEKVITTPHVMIDQYQNNKEIILYGRDAVREAITSKDLKIDFDAAAEYFLDEQFIYLIKQNELLHFGKDKYVLFEMSFMQESLAIERVIFELLSKGYTPLLAHPERYNYYLRNYDRLFKFKELGCKFQLNINSLTGYYGSKQKELGVILLKEGLVDLLGTDLHHERHLNTLRSLKITAYSELLNSVIKQNNELL</sequence>
<dbReference type="Gene3D" id="3.20.20.140">
    <property type="entry name" value="Metal-dependent hydrolases"/>
    <property type="match status" value="1"/>
</dbReference>
<evidence type="ECO:0000313" key="6">
    <source>
        <dbReference type="Proteomes" id="UP000007590"/>
    </source>
</evidence>
<dbReference type="PANTHER" id="PTHR39181:SF1">
    <property type="entry name" value="TYROSINE-PROTEIN PHOSPHATASE YWQE"/>
    <property type="match status" value="1"/>
</dbReference>
<comment type="similarity">
    <text evidence="1">Belongs to the metallo-dependent hydrolases superfamily. CpsB/CapC family.</text>
</comment>
<dbReference type="eggNOG" id="COG4464">
    <property type="taxonomic scope" value="Bacteria"/>
</dbReference>
<evidence type="ECO:0000256" key="4">
    <source>
        <dbReference type="ARBA" id="ARBA00051722"/>
    </source>
</evidence>
<name>H8KSA9_SOLCM</name>
<dbReference type="AlphaFoldDB" id="H8KSA9"/>
<dbReference type="RefSeq" id="WP_014681244.1">
    <property type="nucleotide sequence ID" value="NC_017770.1"/>
</dbReference>